<evidence type="ECO:0000313" key="3">
    <source>
        <dbReference type="Proteomes" id="UP001218895"/>
    </source>
</evidence>
<dbReference type="RefSeq" id="WP_278100682.1">
    <property type="nucleotide sequence ID" value="NZ_CP091092.1"/>
</dbReference>
<proteinExistence type="predicted"/>
<dbReference type="AlphaFoldDB" id="A0AAF0JNX8"/>
<dbReference type="EC" id="6.3.1.14" evidence="2"/>
<dbReference type="GO" id="GO:0017183">
    <property type="term" value="P:protein histidyl modification to diphthamide"/>
    <property type="evidence" value="ECO:0007669"/>
    <property type="project" value="TreeGrafter"/>
</dbReference>
<evidence type="ECO:0000313" key="2">
    <source>
        <dbReference type="EMBL" id="WFN37841.1"/>
    </source>
</evidence>
<dbReference type="CDD" id="cd01994">
    <property type="entry name" value="AANH_PF0828-like"/>
    <property type="match status" value="1"/>
</dbReference>
<dbReference type="EMBL" id="CP091092">
    <property type="protein sequence ID" value="WFN37841.1"/>
    <property type="molecule type" value="Genomic_DNA"/>
</dbReference>
<keyword evidence="2" id="KW-0436">Ligase</keyword>
<dbReference type="GeneID" id="79949834"/>
<dbReference type="NCBIfam" id="TIGR03679">
    <property type="entry name" value="arCOG00187"/>
    <property type="match status" value="1"/>
</dbReference>
<dbReference type="PIRSF" id="PIRSF039123">
    <property type="entry name" value="Diphthamide_synthase"/>
    <property type="match status" value="1"/>
</dbReference>
<dbReference type="InterPro" id="IPR002761">
    <property type="entry name" value="Diphthami_syn_dom"/>
</dbReference>
<dbReference type="PANTHER" id="PTHR12196:SF2">
    <property type="entry name" value="DIPHTHINE--AMMONIA LIGASE"/>
    <property type="match status" value="1"/>
</dbReference>
<dbReference type="Proteomes" id="UP001218895">
    <property type="component" value="Chromosome"/>
</dbReference>
<reference evidence="2" key="1">
    <citation type="submission" date="2022-01" db="EMBL/GenBank/DDBJ databases">
        <title>Complete genome of Methanomicrobium antiquum DSM 21220.</title>
        <authorList>
            <person name="Chen S.-C."/>
            <person name="You Y.-T."/>
            <person name="Zhou Y.-Z."/>
            <person name="Lai M.-C."/>
        </authorList>
    </citation>
    <scope>NUCLEOTIDE SEQUENCE</scope>
    <source>
        <strain evidence="2">DSM 21220</strain>
    </source>
</reference>
<evidence type="ECO:0000259" key="1">
    <source>
        <dbReference type="Pfam" id="PF01902"/>
    </source>
</evidence>
<dbReference type="NCBIfam" id="TIGR00290">
    <property type="entry name" value="MJ0570_dom"/>
    <property type="match status" value="1"/>
</dbReference>
<protein>
    <submittedName>
        <fullName evidence="2">Diphthine--ammonia ligase</fullName>
        <ecNumber evidence="2">6.3.1.14</ecNumber>
    </submittedName>
</protein>
<dbReference type="Pfam" id="PF01902">
    <property type="entry name" value="Diphthami_syn_2"/>
    <property type="match status" value="1"/>
</dbReference>
<dbReference type="SUPFAM" id="SSF52402">
    <property type="entry name" value="Adenine nucleotide alpha hydrolases-like"/>
    <property type="match status" value="1"/>
</dbReference>
<gene>
    <name evidence="2" type="ORF">L1994_05510</name>
</gene>
<organism evidence="2 3">
    <name type="scientific">Methanomicrobium antiquum</name>
    <dbReference type="NCBI Taxonomy" id="487686"/>
    <lineage>
        <taxon>Archaea</taxon>
        <taxon>Methanobacteriati</taxon>
        <taxon>Methanobacteriota</taxon>
        <taxon>Stenosarchaea group</taxon>
        <taxon>Methanomicrobia</taxon>
        <taxon>Methanomicrobiales</taxon>
        <taxon>Methanomicrobiaceae</taxon>
        <taxon>Methanomicrobium</taxon>
    </lineage>
</organism>
<dbReference type="Gene3D" id="3.90.1490.10">
    <property type="entry name" value="putative n-type atp pyrophosphatase, domain 2"/>
    <property type="match status" value="1"/>
</dbReference>
<accession>A0AAF0JNX8</accession>
<keyword evidence="3" id="KW-1185">Reference proteome</keyword>
<name>A0AAF0JNX8_9EURY</name>
<dbReference type="InterPro" id="IPR022427">
    <property type="entry name" value="MJ0570_ATP-bd"/>
</dbReference>
<dbReference type="PANTHER" id="PTHR12196">
    <property type="entry name" value="DOMAIN OF UNKNOWN FUNCTION 71 DUF71 -CONTAINING PROTEIN"/>
    <property type="match status" value="1"/>
</dbReference>
<dbReference type="Gene3D" id="3.40.50.620">
    <property type="entry name" value="HUPs"/>
    <property type="match status" value="1"/>
</dbReference>
<feature type="domain" description="Diphthamide synthase" evidence="1">
    <location>
        <begin position="1"/>
        <end position="221"/>
    </location>
</feature>
<dbReference type="InterPro" id="IPR014729">
    <property type="entry name" value="Rossmann-like_a/b/a_fold"/>
</dbReference>
<dbReference type="KEGG" id="manq:L1994_05510"/>
<sequence>MKLGVLFSGGKDSVFVCYMAMQREEVECLITLASKNTESYMFHTPNISLTSLQSKAADIPLLEFETDGEKEDELEDLKSAIICAKDKYCIEGIVTGAIMSVYQASRIQKICDSLDLWCFNPLWYINQNDYMNNILDLGFEVIISGVFSYPFDESWLGRRIDEKMLDELSTFSEKYKITLTGEGGEFETFVLDAPFFKKKIIIDDFDTNYKNYNGLFSIKAAHLEDK</sequence>
<dbReference type="GO" id="GO:0017178">
    <property type="term" value="F:diphthine-ammonia ligase activity"/>
    <property type="evidence" value="ECO:0007669"/>
    <property type="project" value="UniProtKB-EC"/>
</dbReference>
<dbReference type="InterPro" id="IPR030662">
    <property type="entry name" value="DPH6/MJ0570"/>
</dbReference>